<organism evidence="2 3">
    <name type="scientific">Aeromicrobium camelliae</name>
    <dbReference type="NCBI Taxonomy" id="1538144"/>
    <lineage>
        <taxon>Bacteria</taxon>
        <taxon>Bacillati</taxon>
        <taxon>Actinomycetota</taxon>
        <taxon>Actinomycetes</taxon>
        <taxon>Propionibacteriales</taxon>
        <taxon>Nocardioidaceae</taxon>
        <taxon>Aeromicrobium</taxon>
    </lineage>
</organism>
<sequence>MKAFRELVERQVATGELRGVDDLLADDVVFRSPVAFTPYRGKAITTAILHGVSRVFSDFRYVNVIEDGRHSALVFETKVGDIAVHGCDFITTDDDGLITELTVMVRPLSAANALAAAMGDQFERIQAEAAAATEGTR</sequence>
<evidence type="ECO:0000313" key="2">
    <source>
        <dbReference type="EMBL" id="RQN09352.1"/>
    </source>
</evidence>
<gene>
    <name evidence="2" type="ORF">EHW97_03665</name>
</gene>
<evidence type="ECO:0000313" key="3">
    <source>
        <dbReference type="Proteomes" id="UP000275225"/>
    </source>
</evidence>
<name>A0A3N6WWG8_9ACTN</name>
<dbReference type="EMBL" id="RQJX01000003">
    <property type="protein sequence ID" value="RQN09352.1"/>
    <property type="molecule type" value="Genomic_DNA"/>
</dbReference>
<dbReference type="Proteomes" id="UP000275225">
    <property type="component" value="Unassembled WGS sequence"/>
</dbReference>
<keyword evidence="3" id="KW-1185">Reference proteome</keyword>
<dbReference type="Gene3D" id="3.10.450.50">
    <property type="match status" value="1"/>
</dbReference>
<dbReference type="RefSeq" id="WP_124235807.1">
    <property type="nucleotide sequence ID" value="NZ_JBHUFI010000009.1"/>
</dbReference>
<dbReference type="SUPFAM" id="SSF54427">
    <property type="entry name" value="NTF2-like"/>
    <property type="match status" value="1"/>
</dbReference>
<dbReference type="InterPro" id="IPR032710">
    <property type="entry name" value="NTF2-like_dom_sf"/>
</dbReference>
<dbReference type="OrthoDB" id="1163083at2"/>
<dbReference type="InterPro" id="IPR037401">
    <property type="entry name" value="SnoaL-like"/>
</dbReference>
<feature type="domain" description="SnoaL-like" evidence="1">
    <location>
        <begin position="5"/>
        <end position="100"/>
    </location>
</feature>
<evidence type="ECO:0000259" key="1">
    <source>
        <dbReference type="Pfam" id="PF12680"/>
    </source>
</evidence>
<accession>A0A3N6WWG8</accession>
<dbReference type="Pfam" id="PF12680">
    <property type="entry name" value="SnoaL_2"/>
    <property type="match status" value="1"/>
</dbReference>
<comment type="caution">
    <text evidence="2">The sequence shown here is derived from an EMBL/GenBank/DDBJ whole genome shotgun (WGS) entry which is preliminary data.</text>
</comment>
<reference evidence="2 3" key="1">
    <citation type="submission" date="2018-11" db="EMBL/GenBank/DDBJ databases">
        <authorList>
            <person name="Li F."/>
        </authorList>
    </citation>
    <scope>NUCLEOTIDE SEQUENCE [LARGE SCALE GENOMIC DNA]</scope>
    <source>
        <strain evidence="2 3">YS17T</strain>
    </source>
</reference>
<protein>
    <submittedName>
        <fullName evidence="2">Nuclear transport factor 2 family protein</fullName>
    </submittedName>
</protein>
<proteinExistence type="predicted"/>
<dbReference type="AlphaFoldDB" id="A0A3N6WWG8"/>